<evidence type="ECO:0000313" key="3">
    <source>
        <dbReference type="Proteomes" id="UP000784294"/>
    </source>
</evidence>
<feature type="region of interest" description="Disordered" evidence="1">
    <location>
        <begin position="136"/>
        <end position="158"/>
    </location>
</feature>
<organism evidence="2 3">
    <name type="scientific">Protopolystoma xenopodis</name>
    <dbReference type="NCBI Taxonomy" id="117903"/>
    <lineage>
        <taxon>Eukaryota</taxon>
        <taxon>Metazoa</taxon>
        <taxon>Spiralia</taxon>
        <taxon>Lophotrochozoa</taxon>
        <taxon>Platyhelminthes</taxon>
        <taxon>Monogenea</taxon>
        <taxon>Polyopisthocotylea</taxon>
        <taxon>Polystomatidea</taxon>
        <taxon>Polystomatidae</taxon>
        <taxon>Protopolystoma</taxon>
    </lineage>
</organism>
<evidence type="ECO:0000313" key="2">
    <source>
        <dbReference type="EMBL" id="VEL35284.1"/>
    </source>
</evidence>
<protein>
    <submittedName>
        <fullName evidence="2">Uncharacterized protein</fullName>
    </submittedName>
</protein>
<keyword evidence="3" id="KW-1185">Reference proteome</keyword>
<comment type="caution">
    <text evidence="2">The sequence shown here is derived from an EMBL/GenBank/DDBJ whole genome shotgun (WGS) entry which is preliminary data.</text>
</comment>
<evidence type="ECO:0000256" key="1">
    <source>
        <dbReference type="SAM" id="MobiDB-lite"/>
    </source>
</evidence>
<sequence length="269" mass="28663">MTIDPVTAADLGIYQCVLHRISDFEYSTVSDNLGVSMPTWSGFSTALDAEEEWVSASALLALRSDRVARSAEDLARLAPPSPLPITTPAIPEETTPELTPNATAFFDNLAVHLSWKLSPSTVISAYTRIGRSLSVQPGSSLTGNGPQSPNQSGRSGLEAVPEIGSDLAEESAFELTNIVRPENVVFRVEMSTRIWPPAQTMMMMMMMTTMVSPTNSLGFNESPMVASSSISSPDSLSTGVIRSGTETNGGNMAMSLLPYRGNGLVGLQD</sequence>
<reference evidence="2" key="1">
    <citation type="submission" date="2018-11" db="EMBL/GenBank/DDBJ databases">
        <authorList>
            <consortium name="Pathogen Informatics"/>
        </authorList>
    </citation>
    <scope>NUCLEOTIDE SEQUENCE</scope>
</reference>
<proteinExistence type="predicted"/>
<accession>A0A448XF68</accession>
<dbReference type="AlphaFoldDB" id="A0A448XF68"/>
<dbReference type="OrthoDB" id="9998697at2759"/>
<gene>
    <name evidence="2" type="ORF">PXEA_LOCUS28724</name>
</gene>
<dbReference type="Proteomes" id="UP000784294">
    <property type="component" value="Unassembled WGS sequence"/>
</dbReference>
<dbReference type="EMBL" id="CAAALY010249481">
    <property type="protein sequence ID" value="VEL35284.1"/>
    <property type="molecule type" value="Genomic_DNA"/>
</dbReference>
<feature type="compositionally biased region" description="Polar residues" evidence="1">
    <location>
        <begin position="136"/>
        <end position="154"/>
    </location>
</feature>
<name>A0A448XF68_9PLAT</name>